<evidence type="ECO:0000313" key="3">
    <source>
        <dbReference type="Proteomes" id="UP000246145"/>
    </source>
</evidence>
<dbReference type="AlphaFoldDB" id="A0A2U1CSN8"/>
<dbReference type="InterPro" id="IPR029058">
    <property type="entry name" value="AB_hydrolase_fold"/>
</dbReference>
<dbReference type="Pfam" id="PF12146">
    <property type="entry name" value="Hydrolase_4"/>
    <property type="match status" value="1"/>
</dbReference>
<dbReference type="Proteomes" id="UP000246145">
    <property type="component" value="Unassembled WGS sequence"/>
</dbReference>
<dbReference type="SUPFAM" id="SSF53474">
    <property type="entry name" value="alpha/beta-Hydrolases"/>
    <property type="match status" value="1"/>
</dbReference>
<dbReference type="EMBL" id="QEKO01000001">
    <property type="protein sequence ID" value="PVY68925.1"/>
    <property type="molecule type" value="Genomic_DNA"/>
</dbReference>
<organism evidence="2 3">
    <name type="scientific">Pusillimonas noertemannii</name>
    <dbReference type="NCBI Taxonomy" id="305977"/>
    <lineage>
        <taxon>Bacteria</taxon>
        <taxon>Pseudomonadati</taxon>
        <taxon>Pseudomonadota</taxon>
        <taxon>Betaproteobacteria</taxon>
        <taxon>Burkholderiales</taxon>
        <taxon>Alcaligenaceae</taxon>
        <taxon>Pusillimonas</taxon>
    </lineage>
</organism>
<accession>A0A2U1CSN8</accession>
<gene>
    <name evidence="2" type="ORF">C7440_1339</name>
</gene>
<reference evidence="2 3" key="1">
    <citation type="submission" date="2018-04" db="EMBL/GenBank/DDBJ databases">
        <title>Genomic Encyclopedia of Type Strains, Phase IV (KMG-IV): sequencing the most valuable type-strain genomes for metagenomic binning, comparative biology and taxonomic classification.</title>
        <authorList>
            <person name="Goeker M."/>
        </authorList>
    </citation>
    <scope>NUCLEOTIDE SEQUENCE [LARGE SCALE GENOMIC DNA]</scope>
    <source>
        <strain evidence="2 3">DSM 10065</strain>
    </source>
</reference>
<evidence type="ECO:0000313" key="2">
    <source>
        <dbReference type="EMBL" id="PVY68925.1"/>
    </source>
</evidence>
<dbReference type="STRING" id="1231391.GCA_000308195_00799"/>
<feature type="domain" description="Serine aminopeptidase S33" evidence="1">
    <location>
        <begin position="43"/>
        <end position="246"/>
    </location>
</feature>
<dbReference type="GO" id="GO:0016787">
    <property type="term" value="F:hydrolase activity"/>
    <property type="evidence" value="ECO:0007669"/>
    <property type="project" value="UniProtKB-KW"/>
</dbReference>
<dbReference type="InterPro" id="IPR022742">
    <property type="entry name" value="Hydrolase_4"/>
</dbReference>
<keyword evidence="3" id="KW-1185">Reference proteome</keyword>
<keyword evidence="2" id="KW-0378">Hydrolase</keyword>
<dbReference type="InterPro" id="IPR017208">
    <property type="entry name" value="UCP037442_abhydr"/>
</dbReference>
<dbReference type="RefSeq" id="WP_243410837.1">
    <property type="nucleotide sequence ID" value="NZ_JACCEX010000008.1"/>
</dbReference>
<protein>
    <submittedName>
        <fullName evidence="2">Putative alpha/beta hydrolase</fullName>
    </submittedName>
</protein>
<name>A0A2U1CSN8_9BURK</name>
<dbReference type="PIRSF" id="PIRSF037442">
    <property type="entry name" value="UCP037442_abhydr"/>
    <property type="match status" value="1"/>
</dbReference>
<comment type="caution">
    <text evidence="2">The sequence shown here is derived from an EMBL/GenBank/DDBJ whole genome shotgun (WGS) entry which is preliminary data.</text>
</comment>
<proteinExistence type="predicted"/>
<evidence type="ECO:0000259" key="1">
    <source>
        <dbReference type="Pfam" id="PF12146"/>
    </source>
</evidence>
<dbReference type="Gene3D" id="3.40.50.1820">
    <property type="entry name" value="alpha/beta hydrolase"/>
    <property type="match status" value="1"/>
</dbReference>
<sequence length="312" mass="35706">MARPMQILAADGYPLGGFEWRHAVQHAGSRPLAIINPATSVRCRYYSRFAEYLHQHGWDVITYDYRGIGESRHSSLRRFRADWVDWGQHDFEGVLQYVHRNFPEQPIDVAGHSAGGFIIGLAPSAYRIHRIFTMGAQYAYWQDYLPAQRRSMFLKWHVVMPVVAMALGYFPAKRLGWMEDTPKGVALDWARMGARFEDSVRRGVETEAGLPEAVALARNFRNVSAPILALGTDDDPYGTEAALDRLLRYYSASERRHLRLSPRDVGQEEIGHFAFFHERFRDVLWPYALEWLRDAGLPAGFQGRLKVVPPNG</sequence>